<evidence type="ECO:0000259" key="5">
    <source>
        <dbReference type="Pfam" id="PF19044"/>
    </source>
</evidence>
<evidence type="ECO:0000256" key="3">
    <source>
        <dbReference type="ARBA" id="ARBA00022840"/>
    </source>
</evidence>
<dbReference type="Proteomes" id="UP001500399">
    <property type="component" value="Unassembled WGS sequence"/>
</dbReference>
<dbReference type="InterPro" id="IPR027417">
    <property type="entry name" value="P-loop_NTPase"/>
</dbReference>
<dbReference type="PANTHER" id="PTHR30121:SF12">
    <property type="entry name" value="TYPE IV SECRETION SYSTEM PROTEIN CAGE"/>
    <property type="match status" value="1"/>
</dbReference>
<organism evidence="6 7">
    <name type="scientific">Selenomonas dianae</name>
    <dbReference type="NCBI Taxonomy" id="135079"/>
    <lineage>
        <taxon>Bacteria</taxon>
        <taxon>Bacillati</taxon>
        <taxon>Bacillota</taxon>
        <taxon>Negativicutes</taxon>
        <taxon>Selenomonadales</taxon>
        <taxon>Selenomonadaceae</taxon>
        <taxon>Selenomonas</taxon>
    </lineage>
</organism>
<dbReference type="Pfam" id="PF03135">
    <property type="entry name" value="CagE_TrbE_VirB"/>
    <property type="match status" value="1"/>
</dbReference>
<evidence type="ECO:0000313" key="6">
    <source>
        <dbReference type="EMBL" id="GAA0207722.1"/>
    </source>
</evidence>
<evidence type="ECO:0000259" key="4">
    <source>
        <dbReference type="Pfam" id="PF03135"/>
    </source>
</evidence>
<gene>
    <name evidence="6" type="primary">trbE</name>
    <name evidence="6" type="ORF">GCM10008919_08700</name>
</gene>
<comment type="similarity">
    <text evidence="1">Belongs to the TrbE/VirB4 family.</text>
</comment>
<feature type="domain" description="CagE TrbE VirB component of type IV transporter system central" evidence="4">
    <location>
        <begin position="313"/>
        <end position="399"/>
    </location>
</feature>
<keyword evidence="3" id="KW-0067">ATP-binding</keyword>
<dbReference type="InterPro" id="IPR051162">
    <property type="entry name" value="T4SS_component"/>
</dbReference>
<comment type="caution">
    <text evidence="6">The sequence shown here is derived from an EMBL/GenBank/DDBJ whole genome shotgun (WGS) entry which is preliminary data.</text>
</comment>
<dbReference type="SUPFAM" id="SSF52540">
    <property type="entry name" value="P-loop containing nucleoside triphosphate hydrolases"/>
    <property type="match status" value="1"/>
</dbReference>
<evidence type="ECO:0000313" key="7">
    <source>
        <dbReference type="Proteomes" id="UP001500399"/>
    </source>
</evidence>
<dbReference type="InterPro" id="IPR043964">
    <property type="entry name" value="P-loop_TraG"/>
</dbReference>
<dbReference type="RefSeq" id="WP_304987214.1">
    <property type="nucleotide sequence ID" value="NZ_BAAACR010000005.1"/>
</dbReference>
<dbReference type="Gene3D" id="3.40.50.300">
    <property type="entry name" value="P-loop containing nucleotide triphosphate hydrolases"/>
    <property type="match status" value="1"/>
</dbReference>
<reference evidence="7" key="1">
    <citation type="journal article" date="2019" name="Int. J. Syst. Evol. Microbiol.">
        <title>The Global Catalogue of Microorganisms (GCM) 10K type strain sequencing project: providing services to taxonomists for standard genome sequencing and annotation.</title>
        <authorList>
            <consortium name="The Broad Institute Genomics Platform"/>
            <consortium name="The Broad Institute Genome Sequencing Center for Infectious Disease"/>
            <person name="Wu L."/>
            <person name="Ma J."/>
        </authorList>
    </citation>
    <scope>NUCLEOTIDE SEQUENCE [LARGE SCALE GENOMIC DNA]</scope>
    <source>
        <strain evidence="7">JCM 8542</strain>
    </source>
</reference>
<dbReference type="PANTHER" id="PTHR30121">
    <property type="entry name" value="UNCHARACTERIZED PROTEIN YJGR-RELATED"/>
    <property type="match status" value="1"/>
</dbReference>
<sequence>MYQLNLFRRKVDRLSDIMPFGRIMSISVADQRVAVCINKDGSLLATWRYRGPDLDSSVEEELSVIANRMQASIAAMKTGFTLYFEAQRVPSTAYETTNAFPDIVTRGMDAERCRLFSSGMYFESHFYATLLFLPPKDRQEQLKEFIVEGRERKVTKADDVLEAFGEQLHKLYLMCRNLRIDTEFLDEDGLFTYLHSMVSDRPRPLKYPQTPFLLDKYLYDTPLYGGLEPQLGRKHMRIIAPISYGKESIFGLFDEFHRLDFAYRWVTRVYCMSKNDVISQLDSERRQWKGKTQSISSTIADVTVRDSVQNAENIDDVAVDRIAEIRDAMNAVEGDHISFVYYSTAIIVMDEDREVVEEKAKLIRQIFIERGMQRVKIEDFNAIDAWLGCIPGLVGANIRRPLISTGNLIHMMPLALAWAGDERNKHLNGPPLLYTQTDGSTPYRLNLHIKGVGHSLMIGPTGAGKSVHLNCIEAAFRKYPNARVIIFDKGASSKILTMGVGGKFYDVGKSRSLSFQPLSRIDDEDERQWALDWLCDYLREEGVEVTPDQKSIIRDSLATVAGMQESDRTMTTFISFLQNRELKTAFYPMSLADNQGNKGEYGEIFDSNEDHLSITSWQSFEMETLMNARRIVGTTLMYIFHRIEQVVKSAEKKNQEPTLIVLDECWVFFQNPMFAEKIKEWLKTLRKYNTSVLFATQSLDDIAKSPILDTVLSSCQSRIFLPDKLAITESRMELYRQFGLNKQQIHLLAHAQPQREYYYDSPQGSRLYNLALDLCPFTLSYAAVGDVALAKCQRIIENYGAENFNEYWIKENELVVPEYPKEEAAAL</sequence>
<keyword evidence="2" id="KW-0547">Nucleotide-binding</keyword>
<proteinExistence type="inferred from homology"/>
<protein>
    <submittedName>
        <fullName evidence="6">Conjugal transfer protein TrbE</fullName>
    </submittedName>
</protein>
<dbReference type="InterPro" id="IPR018145">
    <property type="entry name" value="CagE_TrbE_VirB_cntrl_dom"/>
</dbReference>
<dbReference type="EMBL" id="BAAACR010000005">
    <property type="protein sequence ID" value="GAA0207722.1"/>
    <property type="molecule type" value="Genomic_DNA"/>
</dbReference>
<accession>A0ABP3CJK8</accession>
<evidence type="ECO:0000256" key="1">
    <source>
        <dbReference type="ARBA" id="ARBA00006512"/>
    </source>
</evidence>
<feature type="domain" description="TraG P-loop" evidence="5">
    <location>
        <begin position="599"/>
        <end position="740"/>
    </location>
</feature>
<evidence type="ECO:0000256" key="2">
    <source>
        <dbReference type="ARBA" id="ARBA00022741"/>
    </source>
</evidence>
<keyword evidence="7" id="KW-1185">Reference proteome</keyword>
<dbReference type="Gene3D" id="1.10.8.730">
    <property type="match status" value="1"/>
</dbReference>
<dbReference type="CDD" id="cd01127">
    <property type="entry name" value="TrwB_TraG_TraD_VirD4"/>
    <property type="match status" value="1"/>
</dbReference>
<dbReference type="Pfam" id="PF19044">
    <property type="entry name" value="P-loop_TraG"/>
    <property type="match status" value="1"/>
</dbReference>
<name>A0ABP3CJK8_9FIRM</name>